<evidence type="ECO:0000256" key="1">
    <source>
        <dbReference type="SAM" id="MobiDB-lite"/>
    </source>
</evidence>
<feature type="compositionally biased region" description="Basic and acidic residues" evidence="1">
    <location>
        <begin position="36"/>
        <end position="49"/>
    </location>
</feature>
<protein>
    <submittedName>
        <fullName evidence="2">Uncharacterized protein</fullName>
    </submittedName>
</protein>
<reference evidence="2" key="1">
    <citation type="submission" date="2021-06" db="EMBL/GenBank/DDBJ databases">
        <title>Comparative genomics, transcriptomics and evolutionary studies reveal genomic signatures of adaptation to plant cell wall in hemibiotrophic fungi.</title>
        <authorList>
            <consortium name="DOE Joint Genome Institute"/>
            <person name="Baroncelli R."/>
            <person name="Diaz J.F."/>
            <person name="Benocci T."/>
            <person name="Peng M."/>
            <person name="Battaglia E."/>
            <person name="Haridas S."/>
            <person name="Andreopoulos W."/>
            <person name="Labutti K."/>
            <person name="Pangilinan J."/>
            <person name="Floch G.L."/>
            <person name="Makela M.R."/>
            <person name="Henrissat B."/>
            <person name="Grigoriev I.V."/>
            <person name="Crouch J.A."/>
            <person name="De Vries R.P."/>
            <person name="Sukno S.A."/>
            <person name="Thon M.R."/>
        </authorList>
    </citation>
    <scope>NUCLEOTIDE SEQUENCE</scope>
    <source>
        <strain evidence="2">CBS 102054</strain>
    </source>
</reference>
<organism evidence="2 3">
    <name type="scientific">Colletotrichum phormii</name>
    <dbReference type="NCBI Taxonomy" id="359342"/>
    <lineage>
        <taxon>Eukaryota</taxon>
        <taxon>Fungi</taxon>
        <taxon>Dikarya</taxon>
        <taxon>Ascomycota</taxon>
        <taxon>Pezizomycotina</taxon>
        <taxon>Sordariomycetes</taxon>
        <taxon>Hypocreomycetidae</taxon>
        <taxon>Glomerellales</taxon>
        <taxon>Glomerellaceae</taxon>
        <taxon>Colletotrichum</taxon>
        <taxon>Colletotrichum acutatum species complex</taxon>
    </lineage>
</organism>
<feature type="region of interest" description="Disordered" evidence="1">
    <location>
        <begin position="1"/>
        <end position="137"/>
    </location>
</feature>
<evidence type="ECO:0000313" key="3">
    <source>
        <dbReference type="Proteomes" id="UP001243989"/>
    </source>
</evidence>
<dbReference type="GeneID" id="85472660"/>
<name>A0AAI9ZVE6_9PEZI</name>
<dbReference type="RefSeq" id="XP_060447142.1">
    <property type="nucleotide sequence ID" value="XM_060587798.1"/>
</dbReference>
<comment type="caution">
    <text evidence="2">The sequence shown here is derived from an EMBL/GenBank/DDBJ whole genome shotgun (WGS) entry which is preliminary data.</text>
</comment>
<feature type="compositionally biased region" description="Low complexity" evidence="1">
    <location>
        <begin position="1"/>
        <end position="12"/>
    </location>
</feature>
<keyword evidence="3" id="KW-1185">Reference proteome</keyword>
<dbReference type="EMBL" id="JAHMHQ010000007">
    <property type="protein sequence ID" value="KAK1638535.1"/>
    <property type="molecule type" value="Genomic_DNA"/>
</dbReference>
<dbReference type="AlphaFoldDB" id="A0AAI9ZVE6"/>
<accession>A0AAI9ZVE6</accession>
<sequence>MAAPSSSPSSSSKDGTPTTMPVDIPGAATGRRAAFRRAEAARRASEGPRRWTVSRPGGFSAEEMSAEATRRRRGVGTDPSWIDPAGRLRQLPPGTRLPSPVPLTEEELNRARNSGAGPPIPYPRRSLSPGSRPVFGPITEAEHNRRVFAHHALYRPFMGNTPDIGLPRPL</sequence>
<proteinExistence type="predicted"/>
<dbReference type="Proteomes" id="UP001243989">
    <property type="component" value="Unassembled WGS sequence"/>
</dbReference>
<gene>
    <name evidence="2" type="ORF">BDP81DRAFT_393119</name>
</gene>
<evidence type="ECO:0000313" key="2">
    <source>
        <dbReference type="EMBL" id="KAK1638535.1"/>
    </source>
</evidence>